<evidence type="ECO:0000313" key="4">
    <source>
        <dbReference type="Proteomes" id="UP000663879"/>
    </source>
</evidence>
<reference evidence="3" key="1">
    <citation type="submission" date="2021-02" db="EMBL/GenBank/DDBJ databases">
        <authorList>
            <person name="Nowell W R."/>
        </authorList>
    </citation>
    <scope>NUCLEOTIDE SEQUENCE</scope>
    <source>
        <strain evidence="3">Ploen Becks lab</strain>
    </source>
</reference>
<feature type="transmembrane region" description="Helical" evidence="2">
    <location>
        <begin position="139"/>
        <end position="161"/>
    </location>
</feature>
<gene>
    <name evidence="3" type="ORF">OXX778_LOCUS10006</name>
</gene>
<dbReference type="EMBL" id="CAJNOC010001533">
    <property type="protein sequence ID" value="CAF0872490.1"/>
    <property type="molecule type" value="Genomic_DNA"/>
</dbReference>
<proteinExistence type="predicted"/>
<feature type="region of interest" description="Disordered" evidence="1">
    <location>
        <begin position="346"/>
        <end position="399"/>
    </location>
</feature>
<keyword evidence="4" id="KW-1185">Reference proteome</keyword>
<evidence type="ECO:0000256" key="1">
    <source>
        <dbReference type="SAM" id="MobiDB-lite"/>
    </source>
</evidence>
<dbReference type="OrthoDB" id="10547239at2759"/>
<feature type="transmembrane region" description="Helical" evidence="2">
    <location>
        <begin position="529"/>
        <end position="555"/>
    </location>
</feature>
<protein>
    <submittedName>
        <fullName evidence="3">Uncharacterized protein</fullName>
    </submittedName>
</protein>
<comment type="caution">
    <text evidence="3">The sequence shown here is derived from an EMBL/GenBank/DDBJ whole genome shotgun (WGS) entry which is preliminary data.</text>
</comment>
<dbReference type="Proteomes" id="UP000663879">
    <property type="component" value="Unassembled WGS sequence"/>
</dbReference>
<organism evidence="3 4">
    <name type="scientific">Brachionus calyciflorus</name>
    <dbReference type="NCBI Taxonomy" id="104777"/>
    <lineage>
        <taxon>Eukaryota</taxon>
        <taxon>Metazoa</taxon>
        <taxon>Spiralia</taxon>
        <taxon>Gnathifera</taxon>
        <taxon>Rotifera</taxon>
        <taxon>Eurotatoria</taxon>
        <taxon>Monogononta</taxon>
        <taxon>Pseudotrocha</taxon>
        <taxon>Ploima</taxon>
        <taxon>Brachionidae</taxon>
        <taxon>Brachionus</taxon>
    </lineage>
</organism>
<dbReference type="InterPro" id="IPR040350">
    <property type="entry name" value="TMEM272"/>
</dbReference>
<evidence type="ECO:0000256" key="2">
    <source>
        <dbReference type="SAM" id="Phobius"/>
    </source>
</evidence>
<keyword evidence="2" id="KW-0812">Transmembrane</keyword>
<name>A0A813XZN0_9BILA</name>
<accession>A0A813XZN0</accession>
<keyword evidence="2" id="KW-0472">Membrane</keyword>
<keyword evidence="2" id="KW-1133">Transmembrane helix</keyword>
<dbReference type="AlphaFoldDB" id="A0A813XZN0"/>
<feature type="transmembrane region" description="Helical" evidence="2">
    <location>
        <begin position="173"/>
        <end position="192"/>
    </location>
</feature>
<dbReference type="PANTHER" id="PTHR33444:SF7">
    <property type="entry name" value="TRANSMEMBRANE PROTEIN 272"/>
    <property type="match status" value="1"/>
</dbReference>
<dbReference type="PANTHER" id="PTHR33444">
    <property type="entry name" value="SI:DKEY-19B23.12-RELATED"/>
    <property type="match status" value="1"/>
</dbReference>
<evidence type="ECO:0000313" key="3">
    <source>
        <dbReference type="EMBL" id="CAF0872490.1"/>
    </source>
</evidence>
<feature type="transmembrane region" description="Helical" evidence="2">
    <location>
        <begin position="446"/>
        <end position="463"/>
    </location>
</feature>
<sequence length="569" mass="65827">MIASSQYHINTLKSCTIKSNLGSANEFINKIFIKIESNETNEISSTKLSNKNLNYVFNEQICDINSKVRLDKIIEKNKENSSQNTILNDLKISSNLDANFQTNIVKHDMHNSKSNYKKLRKKIHDPTINNVITSSTLKYGFLALTTLFFICIFLFFIVIGILGLDLCGIYRKIPIYLLVMGATGIVYIFIYYSCPFDYSKSPISKMYEHLIWRLIINRCRASYFLSNLHGSSLYENSGKSYSDLNFCSKFNVKLSCCSSFILKFFCCDCCCFNCCKGILKETRKSLTQDIVYEVSEKATSNYSSISSSYSNSISNQSNQSLPEDNFANRLYPSISTNSTIEQPWRIKKSPTSNSLNKPVNKGIKRSKSASELSSRINRKKNPTDKKRAKSLSDNNNLGNRYFNGHYGHKYGSHRHLYKHHKKTHQPIKIFDLNSIRYCIFFLFKRALQLFLLIWFFCGNYWVFNPEFVVSQKSKKVVNASRFVDIESNNVYLENNLENSKVYFLRSFNDFNLVNKTNSSTFVDLICFDIAFYHVIVFYCTFGFIAFLAIVYKLYLIIFNNKKKNKALCK</sequence>